<protein>
    <submittedName>
        <fullName evidence="1">Uncharacterized protein</fullName>
    </submittedName>
</protein>
<organism evidence="1 2">
    <name type="scientific">Cannabis sativa</name>
    <name type="common">Hemp</name>
    <name type="synonym">Marijuana</name>
    <dbReference type="NCBI Taxonomy" id="3483"/>
    <lineage>
        <taxon>Eukaryota</taxon>
        <taxon>Viridiplantae</taxon>
        <taxon>Streptophyta</taxon>
        <taxon>Embryophyta</taxon>
        <taxon>Tracheophyta</taxon>
        <taxon>Spermatophyta</taxon>
        <taxon>Magnoliopsida</taxon>
        <taxon>eudicotyledons</taxon>
        <taxon>Gunneridae</taxon>
        <taxon>Pentapetalae</taxon>
        <taxon>rosids</taxon>
        <taxon>fabids</taxon>
        <taxon>Rosales</taxon>
        <taxon>Cannabaceae</taxon>
        <taxon>Cannabis</taxon>
    </lineage>
</organism>
<dbReference type="Proteomes" id="UP000596661">
    <property type="component" value="Chromosome 1"/>
</dbReference>
<dbReference type="AlphaFoldDB" id="A0A803R7T8"/>
<dbReference type="EMBL" id="UZAU01000018">
    <property type="status" value="NOT_ANNOTATED_CDS"/>
    <property type="molecule type" value="Genomic_DNA"/>
</dbReference>
<name>A0A803R7T8_CANSA</name>
<reference evidence="1" key="1">
    <citation type="submission" date="2018-11" db="EMBL/GenBank/DDBJ databases">
        <authorList>
            <person name="Grassa J C."/>
        </authorList>
    </citation>
    <scope>NUCLEOTIDE SEQUENCE [LARGE SCALE GENOMIC DNA]</scope>
</reference>
<accession>A0A803R7T8</accession>
<reference evidence="1" key="2">
    <citation type="submission" date="2021-03" db="UniProtKB">
        <authorList>
            <consortium name="EnsemblPlants"/>
        </authorList>
    </citation>
    <scope>IDENTIFICATION</scope>
</reference>
<evidence type="ECO:0000313" key="2">
    <source>
        <dbReference type="Proteomes" id="UP000596661"/>
    </source>
</evidence>
<dbReference type="Gramene" id="novel_model_611_5bd9a17a">
    <property type="protein sequence ID" value="cds.novel_model_611_5bd9a17a"/>
    <property type="gene ID" value="novel_gene_345_5bd9a17a"/>
</dbReference>
<proteinExistence type="predicted"/>
<dbReference type="EnsemblPlants" id="novel_model_611_5bd9a17a">
    <property type="protein sequence ID" value="cds.novel_model_611_5bd9a17a"/>
    <property type="gene ID" value="novel_gene_345_5bd9a17a"/>
</dbReference>
<evidence type="ECO:0000313" key="1">
    <source>
        <dbReference type="EnsemblPlants" id="cds.novel_model_611_5bd9a17a"/>
    </source>
</evidence>
<sequence>MEGIPSMKEKNMSNSGSEACEIETIGDSKQSAHMKRALAFICIHVKVELGVSYSGNIVALASRCEKAI</sequence>
<keyword evidence="2" id="KW-1185">Reference proteome</keyword>